<dbReference type="SMART" id="SM00635">
    <property type="entry name" value="BID_2"/>
    <property type="match status" value="1"/>
</dbReference>
<keyword evidence="3" id="KW-1185">Reference proteome</keyword>
<name>A0A329LPX9_9BACL</name>
<feature type="domain" description="SLH" evidence="1">
    <location>
        <begin position="489"/>
        <end position="549"/>
    </location>
</feature>
<proteinExistence type="predicted"/>
<sequence>MNLKEGGSLRSIRKSIIFFAALLFLYAALPAARADAAQINRFGISDAATFAAVTYLIAGKQYYFTYDTDKAGTTSIEKMMFGYSTDQGVTWTEPPVRESGGFLTKTFMLPIDPQLTSAHFRLSAYFDPLIGAKSYSEKKIGPYKILQPADLSDFTATSNDDGTVTLNWSDNSNMESYYQITRYGPDGTKTFYVNNTMDNIGPLSYADKQTITDKSTVYVYSLTPVVDKYELPDNLRPGTVNVIAKTKAKASIIKINPEKYIVDSSILKYINDLHLNIDKKAVSGVKLDKKSITLSPGESEKLTAAVTPSDADNQKVVWSSDNPQIAEVDGTGNVTGKASGFAKITVKTESGSFTDTSIATVVSNIEPAPIFPDIAGHKAREEIEKAVSLQIVSGYPDGTFLPDGNVTRAEFAKMIVKGLKTEGDGDPLTFADKEDIGDWAMQPVRQAVKLGLIFGYDDNTFRPNANITHAEMIAMVMRASGLPAGNAQKTGFADDADIPEWAKPSVSKAEETGIIIVGGLPEGKFKPQALSTRAEAVSSIVRMLGKKEV</sequence>
<evidence type="ECO:0000259" key="1">
    <source>
        <dbReference type="PROSITE" id="PS51272"/>
    </source>
</evidence>
<feature type="domain" description="SLH" evidence="1">
    <location>
        <begin position="366"/>
        <end position="429"/>
    </location>
</feature>
<protein>
    <recommendedName>
        <fullName evidence="1">SLH domain-containing protein</fullName>
    </recommendedName>
</protein>
<dbReference type="Proteomes" id="UP000250369">
    <property type="component" value="Unassembled WGS sequence"/>
</dbReference>
<dbReference type="EMBL" id="QMFB01000056">
    <property type="protein sequence ID" value="RAV08733.1"/>
    <property type="molecule type" value="Genomic_DNA"/>
</dbReference>
<dbReference type="Pfam" id="PF00395">
    <property type="entry name" value="SLH"/>
    <property type="match status" value="3"/>
</dbReference>
<dbReference type="PANTHER" id="PTHR43308">
    <property type="entry name" value="OUTER MEMBRANE PROTEIN ALPHA-RELATED"/>
    <property type="match status" value="1"/>
</dbReference>
<comment type="caution">
    <text evidence="2">The sequence shown here is derived from an EMBL/GenBank/DDBJ whole genome shotgun (WGS) entry which is preliminary data.</text>
</comment>
<dbReference type="InterPro" id="IPR003343">
    <property type="entry name" value="Big_2"/>
</dbReference>
<dbReference type="SUPFAM" id="SSF49373">
    <property type="entry name" value="Invasin/intimin cell-adhesion fragments"/>
    <property type="match status" value="1"/>
</dbReference>
<dbReference type="Gene3D" id="2.60.40.1080">
    <property type="match status" value="1"/>
</dbReference>
<dbReference type="InterPro" id="IPR008964">
    <property type="entry name" value="Invasin/intimin_cell_adhesion"/>
</dbReference>
<reference evidence="2 3" key="1">
    <citation type="journal article" date="2009" name="Int. J. Syst. Evol. Microbiol.">
        <title>Paenibacillus contaminans sp. nov., isolated from a contaminated laboratory plate.</title>
        <authorList>
            <person name="Chou J.H."/>
            <person name="Lee J.H."/>
            <person name="Lin M.C."/>
            <person name="Chang P.S."/>
            <person name="Arun A.B."/>
            <person name="Young C.C."/>
            <person name="Chen W.M."/>
        </authorList>
    </citation>
    <scope>NUCLEOTIDE SEQUENCE [LARGE SCALE GENOMIC DNA]</scope>
    <source>
        <strain evidence="2 3">CKOBP-6</strain>
    </source>
</reference>
<dbReference type="PROSITE" id="PS51272">
    <property type="entry name" value="SLH"/>
    <property type="match status" value="3"/>
</dbReference>
<dbReference type="InterPro" id="IPR001119">
    <property type="entry name" value="SLH_dom"/>
</dbReference>
<dbReference type="Pfam" id="PF02368">
    <property type="entry name" value="Big_2"/>
    <property type="match status" value="1"/>
</dbReference>
<dbReference type="InterPro" id="IPR051465">
    <property type="entry name" value="Cell_Envelope_Struct_Comp"/>
</dbReference>
<feature type="domain" description="SLH" evidence="1">
    <location>
        <begin position="430"/>
        <end position="488"/>
    </location>
</feature>
<gene>
    <name evidence="2" type="ORF">DQG23_40680</name>
</gene>
<evidence type="ECO:0000313" key="2">
    <source>
        <dbReference type="EMBL" id="RAV08733.1"/>
    </source>
</evidence>
<accession>A0A329LPX9</accession>
<organism evidence="2 3">
    <name type="scientific">Paenibacillus contaminans</name>
    <dbReference type="NCBI Taxonomy" id="450362"/>
    <lineage>
        <taxon>Bacteria</taxon>
        <taxon>Bacillati</taxon>
        <taxon>Bacillota</taxon>
        <taxon>Bacilli</taxon>
        <taxon>Bacillales</taxon>
        <taxon>Paenibacillaceae</taxon>
        <taxon>Paenibacillus</taxon>
    </lineage>
</organism>
<dbReference type="AlphaFoldDB" id="A0A329LPX9"/>
<evidence type="ECO:0000313" key="3">
    <source>
        <dbReference type="Proteomes" id="UP000250369"/>
    </source>
</evidence>